<dbReference type="GeneID" id="96993439"/>
<protein>
    <submittedName>
        <fullName evidence="1">Uncharacterized protein</fullName>
    </submittedName>
</protein>
<dbReference type="AlphaFoldDB" id="A0AAC9ZAE6"/>
<dbReference type="RefSeq" id="WP_024097200.1">
    <property type="nucleotide sequence ID" value="NZ_CP010588.1"/>
</dbReference>
<dbReference type="EMBL" id="CP010784">
    <property type="protein sequence ID" value="ATF05834.1"/>
    <property type="molecule type" value="Genomic_DNA"/>
</dbReference>
<evidence type="ECO:0000313" key="1">
    <source>
        <dbReference type="EMBL" id="ATF05834.1"/>
    </source>
</evidence>
<gene>
    <name evidence="1" type="ORF">PhaeoP63_01759</name>
</gene>
<organism evidence="1 2">
    <name type="scientific">Phaeobacter gallaeciensis</name>
    <dbReference type="NCBI Taxonomy" id="60890"/>
    <lineage>
        <taxon>Bacteria</taxon>
        <taxon>Pseudomonadati</taxon>
        <taxon>Pseudomonadota</taxon>
        <taxon>Alphaproteobacteria</taxon>
        <taxon>Rhodobacterales</taxon>
        <taxon>Roseobacteraceae</taxon>
        <taxon>Phaeobacter</taxon>
    </lineage>
</organism>
<dbReference type="Proteomes" id="UP000217545">
    <property type="component" value="Chromosome"/>
</dbReference>
<proteinExistence type="predicted"/>
<reference evidence="1 2" key="1">
    <citation type="journal article" date="2017" name="Front. Microbiol.">
        <title>Phaeobacter piscinae sp. nov., a species of the Roseobacter group and potential aquaculture probiont.</title>
        <authorList>
            <person name="Sonnenschein E.C."/>
            <person name="Phippen C.B.W."/>
            <person name="Nielsen K.F."/>
            <person name="Mateiu R.V."/>
            <person name="Melchiorsen J."/>
            <person name="Gram L."/>
            <person name="Overmann J."/>
            <person name="Freese H.M."/>
        </authorList>
    </citation>
    <scope>NUCLEOTIDE SEQUENCE [LARGE SCALE GENOMIC DNA]</scope>
    <source>
        <strain evidence="1 2">P63</strain>
    </source>
</reference>
<sequence>MAIQITAEDLAQAFLQADDELHGSQQGYFDFDNPSSCAIDGGYIDLVRIADILNQKVAQREGQ</sequence>
<accession>A0AAC9ZAE6</accession>
<name>A0AAC9ZAE6_9RHOB</name>
<evidence type="ECO:0000313" key="2">
    <source>
        <dbReference type="Proteomes" id="UP000217545"/>
    </source>
</evidence>